<dbReference type="GeneID" id="100678267"/>
<sequence>MFITTGLCQTVVFEKRLSKDFRKHSDIQRIYENRSARVLELRCVGADRRQHIFQTGTNLSKNSGSARRYNYMKLLAKEEVLGNSNNCKGAKNVTIYIKDLDLLVPGLSDICFCTCDDVCNNHTLRHFSLRDVISDVKDNKVIRCETREQE</sequence>
<evidence type="ECO:0000313" key="1">
    <source>
        <dbReference type="EnsemblMetazoa" id="XP_031781519"/>
    </source>
</evidence>
<dbReference type="RefSeq" id="XP_031781519.1">
    <property type="nucleotide sequence ID" value="XM_031925659.1"/>
</dbReference>
<accession>A0A7M7T847</accession>
<dbReference type="EnsemblMetazoa" id="XM_031925659">
    <property type="protein sequence ID" value="XP_031781519"/>
    <property type="gene ID" value="LOC100678267"/>
</dbReference>
<protein>
    <submittedName>
        <fullName evidence="1">Uncharacterized protein</fullName>
    </submittedName>
</protein>
<evidence type="ECO:0000313" key="2">
    <source>
        <dbReference type="Proteomes" id="UP000002358"/>
    </source>
</evidence>
<dbReference type="KEGG" id="nvi:100678267"/>
<reference evidence="1" key="1">
    <citation type="submission" date="2021-01" db="UniProtKB">
        <authorList>
            <consortium name="EnsemblMetazoa"/>
        </authorList>
    </citation>
    <scope>IDENTIFICATION</scope>
</reference>
<keyword evidence="2" id="KW-1185">Reference proteome</keyword>
<proteinExistence type="predicted"/>
<dbReference type="AlphaFoldDB" id="A0A7M7T847"/>
<dbReference type="InParanoid" id="A0A7M7T847"/>
<dbReference type="InterPro" id="IPR032062">
    <property type="entry name" value="DUF4803"/>
</dbReference>
<dbReference type="Proteomes" id="UP000002358">
    <property type="component" value="Chromosome 1"/>
</dbReference>
<dbReference type="Pfam" id="PF16061">
    <property type="entry name" value="DUF4803"/>
    <property type="match status" value="1"/>
</dbReference>
<name>A0A7M7T847_NASVI</name>
<organism evidence="1 2">
    <name type="scientific">Nasonia vitripennis</name>
    <name type="common">Parasitic wasp</name>
    <dbReference type="NCBI Taxonomy" id="7425"/>
    <lineage>
        <taxon>Eukaryota</taxon>
        <taxon>Metazoa</taxon>
        <taxon>Ecdysozoa</taxon>
        <taxon>Arthropoda</taxon>
        <taxon>Hexapoda</taxon>
        <taxon>Insecta</taxon>
        <taxon>Pterygota</taxon>
        <taxon>Neoptera</taxon>
        <taxon>Endopterygota</taxon>
        <taxon>Hymenoptera</taxon>
        <taxon>Apocrita</taxon>
        <taxon>Proctotrupomorpha</taxon>
        <taxon>Chalcidoidea</taxon>
        <taxon>Pteromalidae</taxon>
        <taxon>Pteromalinae</taxon>
        <taxon>Nasonia</taxon>
    </lineage>
</organism>